<feature type="region of interest" description="Disordered" evidence="1">
    <location>
        <begin position="201"/>
        <end position="220"/>
    </location>
</feature>
<proteinExistence type="predicted"/>
<feature type="region of interest" description="Disordered" evidence="1">
    <location>
        <begin position="239"/>
        <end position="259"/>
    </location>
</feature>
<reference evidence="2 3" key="1">
    <citation type="journal article" date="2018" name="BMC Genomics">
        <title>Comparative genome analyses reveal sequence features reflecting distinct modes of host-adaptation between dicot and monocot powdery mildew.</title>
        <authorList>
            <person name="Wu Y."/>
            <person name="Ma X."/>
            <person name="Pan Z."/>
            <person name="Kale S.D."/>
            <person name="Song Y."/>
            <person name="King H."/>
            <person name="Zhang Q."/>
            <person name="Presley C."/>
            <person name="Deng X."/>
            <person name="Wei C.I."/>
            <person name="Xiao S."/>
        </authorList>
    </citation>
    <scope>NUCLEOTIDE SEQUENCE [LARGE SCALE GENOMIC DNA]</scope>
    <source>
        <strain evidence="2">UMSG1</strain>
    </source>
</reference>
<evidence type="ECO:0000313" key="2">
    <source>
        <dbReference type="EMBL" id="RKF79972.1"/>
    </source>
</evidence>
<feature type="compositionally biased region" description="Basic and acidic residues" evidence="1">
    <location>
        <begin position="201"/>
        <end position="211"/>
    </location>
</feature>
<evidence type="ECO:0000256" key="1">
    <source>
        <dbReference type="SAM" id="MobiDB-lite"/>
    </source>
</evidence>
<comment type="caution">
    <text evidence="2">The sequence shown here is derived from an EMBL/GenBank/DDBJ whole genome shotgun (WGS) entry which is preliminary data.</text>
</comment>
<gene>
    <name evidence="2" type="ORF">GcM1_197003</name>
</gene>
<name>A0A420IZJ5_9PEZI</name>
<evidence type="ECO:0000313" key="3">
    <source>
        <dbReference type="Proteomes" id="UP000285326"/>
    </source>
</evidence>
<sequence>MTKIYPKSLLHKYQRKTSPPGESSQTPNQDQKAQVSQTYFTVYRTTYQFQQPLKSDENTALNADDVSSTLAYQRILPLEFLNKEPDLNATLTFRDLQLKINAERAFKGFPDFEMALYDPPSTFEALASKLRSSLKVATDRGQSLYFQQQQFYTDRNFYGRDRYSQQTNRDRYQKHPKNSQSWDKKCWVCYKPRCWSTNHTKKEQQHAREQYNRNQNYEGRKSGSREYRLFLMSYEGELDDSDNDSQLSSIEDKDDISSNGGTSTLHFTSPCAPANDKNCFCNRKTSKKCFLISYST</sequence>
<dbReference type="AlphaFoldDB" id="A0A420IZJ5"/>
<protein>
    <submittedName>
        <fullName evidence="2">Uncharacterized protein</fullName>
    </submittedName>
</protein>
<dbReference type="Proteomes" id="UP000285326">
    <property type="component" value="Unassembled WGS sequence"/>
</dbReference>
<organism evidence="2 3">
    <name type="scientific">Golovinomyces cichoracearum</name>
    <dbReference type="NCBI Taxonomy" id="62708"/>
    <lineage>
        <taxon>Eukaryota</taxon>
        <taxon>Fungi</taxon>
        <taxon>Dikarya</taxon>
        <taxon>Ascomycota</taxon>
        <taxon>Pezizomycotina</taxon>
        <taxon>Leotiomycetes</taxon>
        <taxon>Erysiphales</taxon>
        <taxon>Erysiphaceae</taxon>
        <taxon>Golovinomyces</taxon>
    </lineage>
</organism>
<dbReference type="EMBL" id="MCBS01019790">
    <property type="protein sequence ID" value="RKF79972.1"/>
    <property type="molecule type" value="Genomic_DNA"/>
</dbReference>
<feature type="region of interest" description="Disordered" evidence="1">
    <location>
        <begin position="1"/>
        <end position="35"/>
    </location>
</feature>
<accession>A0A420IZJ5</accession>
<feature type="compositionally biased region" description="Polar residues" evidence="1">
    <location>
        <begin position="16"/>
        <end position="35"/>
    </location>
</feature>